<feature type="transmembrane region" description="Helical" evidence="8">
    <location>
        <begin position="205"/>
        <end position="228"/>
    </location>
</feature>
<name>X5DNV0_9CORY</name>
<sequence length="467" mass="49059">MPVELSRPHRYPRHLRMPQITLSPAQAVALGFLALIVIGTLVLSMPAASASGVGTDLLSSLFTVTSAVTMTGLVVLDTGSHWSGLGQVIVLVLIQVGGFGIMSVTSLAGMLLTGRIGLRSRLYTRAENRSLDTGDIGRTVLATLLITVICEAIVAVITTVRFATTYGMSLPQASWEGMFHAVSAFNNAGFGLRSDSLVPYVGDGWIILPLACALIIGGLGYPVVSELWDRARLSMQRRGHRGARKLSVTTRITVTGTVILIVAGVAMVGVLEWNNTLAALPAGTRVLAAFFQGVSPRTAGFNSLDYGEFHPVTLMGTDLLMFIGGGSAGTAGGIKITTAAVLLAAIIAEVRGHHATTIGHRTISQPVVRQALTVAVLSVVLVVVAVGTLRLLDPVFTGDQITFEVISAFATVGLSTGITADLSSPCQLVLCALMYLGRIGPVTLVVALAAKHSARRFHYPEERPFIG</sequence>
<feature type="transmembrane region" description="Helical" evidence="8">
    <location>
        <begin position="139"/>
        <end position="163"/>
    </location>
</feature>
<dbReference type="GO" id="GO:0008324">
    <property type="term" value="F:monoatomic cation transmembrane transporter activity"/>
    <property type="evidence" value="ECO:0007669"/>
    <property type="project" value="InterPro"/>
</dbReference>
<keyword evidence="3" id="KW-1003">Cell membrane</keyword>
<feature type="transmembrane region" description="Helical" evidence="8">
    <location>
        <begin position="319"/>
        <end position="350"/>
    </location>
</feature>
<evidence type="ECO:0000256" key="2">
    <source>
        <dbReference type="ARBA" id="ARBA00022448"/>
    </source>
</evidence>
<protein>
    <submittedName>
        <fullName evidence="9">Trk system potassium uptake protein TrkH</fullName>
    </submittedName>
</protein>
<evidence type="ECO:0000256" key="7">
    <source>
        <dbReference type="ARBA" id="ARBA00023136"/>
    </source>
</evidence>
<evidence type="ECO:0000313" key="10">
    <source>
        <dbReference type="Proteomes" id="UP000023703"/>
    </source>
</evidence>
<evidence type="ECO:0000256" key="1">
    <source>
        <dbReference type="ARBA" id="ARBA00004651"/>
    </source>
</evidence>
<feature type="transmembrane region" description="Helical" evidence="8">
    <location>
        <begin position="248"/>
        <end position="271"/>
    </location>
</feature>
<dbReference type="AlphaFoldDB" id="X5DNV0"/>
<keyword evidence="2" id="KW-0813">Transport</keyword>
<dbReference type="EMBL" id="CP006842">
    <property type="protein sequence ID" value="AHW64838.1"/>
    <property type="molecule type" value="Genomic_DNA"/>
</dbReference>
<accession>X5DNV0</accession>
<dbReference type="eggNOG" id="COG0168">
    <property type="taxonomic scope" value="Bacteria"/>
</dbReference>
<dbReference type="PANTHER" id="PTHR32024:SF1">
    <property type="entry name" value="KTR SYSTEM POTASSIUM UPTAKE PROTEIN B"/>
    <property type="match status" value="1"/>
</dbReference>
<gene>
    <name evidence="9" type="primary">trkH</name>
    <name evidence="9" type="ORF">CGLY_11990</name>
</gene>
<evidence type="ECO:0000313" key="9">
    <source>
        <dbReference type="EMBL" id="AHW64838.1"/>
    </source>
</evidence>
<proteinExistence type="predicted"/>
<evidence type="ECO:0000256" key="5">
    <source>
        <dbReference type="ARBA" id="ARBA00022989"/>
    </source>
</evidence>
<feature type="transmembrane region" description="Helical" evidence="8">
    <location>
        <begin position="57"/>
        <end position="76"/>
    </location>
</feature>
<feature type="transmembrane region" description="Helical" evidence="8">
    <location>
        <begin position="371"/>
        <end position="392"/>
    </location>
</feature>
<dbReference type="PANTHER" id="PTHR32024">
    <property type="entry name" value="TRK SYSTEM POTASSIUM UPTAKE PROTEIN TRKG-RELATED"/>
    <property type="match status" value="1"/>
</dbReference>
<dbReference type="Proteomes" id="UP000023703">
    <property type="component" value="Chromosome"/>
</dbReference>
<evidence type="ECO:0000256" key="3">
    <source>
        <dbReference type="ARBA" id="ARBA00022475"/>
    </source>
</evidence>
<evidence type="ECO:0000256" key="4">
    <source>
        <dbReference type="ARBA" id="ARBA00022692"/>
    </source>
</evidence>
<reference evidence="9 10" key="1">
    <citation type="journal article" date="2015" name="Int. J. Syst. Evol. Microbiol.">
        <title>Revisiting Corynebacterium glyciniphilum (ex Kubota et al., 1972) sp. nov., nom. rev., isolated from putrefied banana.</title>
        <authorList>
            <person name="Al-Dilaimi A."/>
            <person name="Bednarz H."/>
            <person name="Lomker A."/>
            <person name="Niehaus K."/>
            <person name="Kalinowski J."/>
            <person name="Ruckert C."/>
        </authorList>
    </citation>
    <scope>NUCLEOTIDE SEQUENCE [LARGE SCALE GENOMIC DNA]</scope>
    <source>
        <strain evidence="9">AJ 3170</strain>
    </source>
</reference>
<feature type="transmembrane region" description="Helical" evidence="8">
    <location>
        <begin position="427"/>
        <end position="450"/>
    </location>
</feature>
<keyword evidence="6" id="KW-0406">Ion transport</keyword>
<dbReference type="Pfam" id="PF02386">
    <property type="entry name" value="TrkH"/>
    <property type="match status" value="1"/>
</dbReference>
<dbReference type="HOGENOM" id="CLU_026429_0_1_11"/>
<feature type="transmembrane region" description="Helical" evidence="8">
    <location>
        <begin position="88"/>
        <end position="118"/>
    </location>
</feature>
<feature type="transmembrane region" description="Helical" evidence="8">
    <location>
        <begin position="20"/>
        <end position="45"/>
    </location>
</feature>
<comment type="subcellular location">
    <subcellularLocation>
        <location evidence="1">Cell membrane</location>
        <topology evidence="1">Multi-pass membrane protein</topology>
    </subcellularLocation>
</comment>
<organism evidence="9 10">
    <name type="scientific">Corynebacterium glyciniphilum AJ 3170</name>
    <dbReference type="NCBI Taxonomy" id="1404245"/>
    <lineage>
        <taxon>Bacteria</taxon>
        <taxon>Bacillati</taxon>
        <taxon>Actinomycetota</taxon>
        <taxon>Actinomycetes</taxon>
        <taxon>Mycobacteriales</taxon>
        <taxon>Corynebacteriaceae</taxon>
        <taxon>Corynebacterium</taxon>
    </lineage>
</organism>
<dbReference type="InterPro" id="IPR003445">
    <property type="entry name" value="Cat_transpt"/>
</dbReference>
<dbReference type="KEGG" id="cgy:CGLY_11990"/>
<dbReference type="GO" id="GO:0030001">
    <property type="term" value="P:metal ion transport"/>
    <property type="evidence" value="ECO:0007669"/>
    <property type="project" value="UniProtKB-ARBA"/>
</dbReference>
<evidence type="ECO:0000256" key="6">
    <source>
        <dbReference type="ARBA" id="ARBA00023065"/>
    </source>
</evidence>
<dbReference type="GO" id="GO:0005886">
    <property type="term" value="C:plasma membrane"/>
    <property type="evidence" value="ECO:0007669"/>
    <property type="project" value="UniProtKB-SubCell"/>
</dbReference>
<keyword evidence="5 8" id="KW-1133">Transmembrane helix</keyword>
<keyword evidence="7 8" id="KW-0472">Membrane</keyword>
<keyword evidence="10" id="KW-1185">Reference proteome</keyword>
<dbReference type="STRING" id="1404245.CGLY_11990"/>
<keyword evidence="4 8" id="KW-0812">Transmembrane</keyword>
<evidence type="ECO:0000256" key="8">
    <source>
        <dbReference type="SAM" id="Phobius"/>
    </source>
</evidence>